<reference evidence="2" key="2">
    <citation type="submission" date="2021-04" db="EMBL/GenBank/DDBJ databases">
        <authorList>
            <person name="Gilroy R."/>
        </authorList>
    </citation>
    <scope>NUCLEOTIDE SEQUENCE</scope>
    <source>
        <strain evidence="2">CHK183-1962</strain>
    </source>
</reference>
<dbReference type="InterPro" id="IPR017918">
    <property type="entry name" value="N-reg_PII_CS"/>
</dbReference>
<dbReference type="GO" id="GO:0030234">
    <property type="term" value="F:enzyme regulator activity"/>
    <property type="evidence" value="ECO:0007669"/>
    <property type="project" value="InterPro"/>
</dbReference>
<accession>A0A9D1XCU7</accession>
<dbReference type="Proteomes" id="UP000886890">
    <property type="component" value="Unassembled WGS sequence"/>
</dbReference>
<dbReference type="InterPro" id="IPR011322">
    <property type="entry name" value="N-reg_PII-like_a/b"/>
</dbReference>
<comment type="similarity">
    <text evidence="1">Belongs to the P(II) protein family.</text>
</comment>
<sequence length="112" mass="12600">MKKLTVIVKPGDREDVIRIMESCAVYGVMETDITGYGNQKGYRVMYRGVMSGPNVLMKCKFETIGDDKTIELLREFLEKQLCTGSIGDGKIFVEKVADVIRIRTGQRGEEAM</sequence>
<dbReference type="InterPro" id="IPR015867">
    <property type="entry name" value="N-reg_PII/ATP_PRibTrfase_C"/>
</dbReference>
<dbReference type="PROSITE" id="PS51343">
    <property type="entry name" value="PII_GLNB_DOM"/>
    <property type="match status" value="1"/>
</dbReference>
<dbReference type="SMART" id="SM00938">
    <property type="entry name" value="P-II"/>
    <property type="match status" value="1"/>
</dbReference>
<dbReference type="Gene3D" id="3.30.70.120">
    <property type="match status" value="1"/>
</dbReference>
<dbReference type="EMBL" id="DXEK01000066">
    <property type="protein sequence ID" value="HIX76756.1"/>
    <property type="molecule type" value="Genomic_DNA"/>
</dbReference>
<organism evidence="2 3">
    <name type="scientific">Candidatus Fusicatenibacter merdavium</name>
    <dbReference type="NCBI Taxonomy" id="2838600"/>
    <lineage>
        <taxon>Bacteria</taxon>
        <taxon>Bacillati</taxon>
        <taxon>Bacillota</taxon>
        <taxon>Clostridia</taxon>
        <taxon>Lachnospirales</taxon>
        <taxon>Lachnospiraceae</taxon>
        <taxon>Fusicatenibacter</taxon>
    </lineage>
</organism>
<dbReference type="PROSITE" id="PS00638">
    <property type="entry name" value="PII_GLNB_CTER"/>
    <property type="match status" value="1"/>
</dbReference>
<dbReference type="GO" id="GO:0006808">
    <property type="term" value="P:regulation of nitrogen utilization"/>
    <property type="evidence" value="ECO:0007669"/>
    <property type="project" value="InterPro"/>
</dbReference>
<dbReference type="AlphaFoldDB" id="A0A9D1XCU7"/>
<dbReference type="GO" id="GO:0005524">
    <property type="term" value="F:ATP binding"/>
    <property type="evidence" value="ECO:0007669"/>
    <property type="project" value="TreeGrafter"/>
</dbReference>
<proteinExistence type="inferred from homology"/>
<dbReference type="GO" id="GO:0005829">
    <property type="term" value="C:cytosol"/>
    <property type="evidence" value="ECO:0007669"/>
    <property type="project" value="TreeGrafter"/>
</dbReference>
<dbReference type="InterPro" id="IPR002187">
    <property type="entry name" value="N-reg_PII"/>
</dbReference>
<dbReference type="PRINTS" id="PR00340">
    <property type="entry name" value="PIIGLNB"/>
</dbReference>
<name>A0A9D1XCU7_9FIRM</name>
<dbReference type="PANTHER" id="PTHR30115:SF11">
    <property type="entry name" value="NITROGEN REGULATORY PROTEIN P-II HOMOLOG"/>
    <property type="match status" value="1"/>
</dbReference>
<protein>
    <submittedName>
        <fullName evidence="2">P-II family nitrogen regulator</fullName>
    </submittedName>
</protein>
<dbReference type="Pfam" id="PF00543">
    <property type="entry name" value="P-II"/>
    <property type="match status" value="1"/>
</dbReference>
<gene>
    <name evidence="2" type="ORF">H9734_04055</name>
</gene>
<dbReference type="PANTHER" id="PTHR30115">
    <property type="entry name" value="NITROGEN REGULATORY PROTEIN P-II"/>
    <property type="match status" value="1"/>
</dbReference>
<evidence type="ECO:0000256" key="1">
    <source>
        <dbReference type="RuleBase" id="RU003936"/>
    </source>
</evidence>
<comment type="caution">
    <text evidence="2">The sequence shown here is derived from an EMBL/GenBank/DDBJ whole genome shotgun (WGS) entry which is preliminary data.</text>
</comment>
<reference evidence="2" key="1">
    <citation type="journal article" date="2021" name="PeerJ">
        <title>Extensive microbial diversity within the chicken gut microbiome revealed by metagenomics and culture.</title>
        <authorList>
            <person name="Gilroy R."/>
            <person name="Ravi A."/>
            <person name="Getino M."/>
            <person name="Pursley I."/>
            <person name="Horton D.L."/>
            <person name="Alikhan N.F."/>
            <person name="Baker D."/>
            <person name="Gharbi K."/>
            <person name="Hall N."/>
            <person name="Watson M."/>
            <person name="Adriaenssens E.M."/>
            <person name="Foster-Nyarko E."/>
            <person name="Jarju S."/>
            <person name="Secka A."/>
            <person name="Antonio M."/>
            <person name="Oren A."/>
            <person name="Chaudhuri R.R."/>
            <person name="La Ragione R."/>
            <person name="Hildebrand F."/>
            <person name="Pallen M.J."/>
        </authorList>
    </citation>
    <scope>NUCLEOTIDE SEQUENCE</scope>
    <source>
        <strain evidence="2">CHK183-1962</strain>
    </source>
</reference>
<evidence type="ECO:0000313" key="2">
    <source>
        <dbReference type="EMBL" id="HIX76756.1"/>
    </source>
</evidence>
<dbReference type="SUPFAM" id="SSF54913">
    <property type="entry name" value="GlnB-like"/>
    <property type="match status" value="1"/>
</dbReference>
<evidence type="ECO:0000313" key="3">
    <source>
        <dbReference type="Proteomes" id="UP000886890"/>
    </source>
</evidence>